<gene>
    <name evidence="2" type="ORF">KN71_000930</name>
</gene>
<dbReference type="AlphaFoldDB" id="A0A454C9Z1"/>
<dbReference type="PROSITE" id="PS51257">
    <property type="entry name" value="PROKAR_LIPOPROTEIN"/>
    <property type="match status" value="1"/>
</dbReference>
<reference evidence="2 3" key="1">
    <citation type="submission" date="2014-08" db="EMBL/GenBank/DDBJ databases">
        <authorList>
            <person name="Kuleshov K."/>
            <person name="Dedkov V."/>
            <person name="Markelov M."/>
            <person name="Pimkina E."/>
        </authorList>
    </citation>
    <scope>NUCLEOTIDE SEQUENCE [LARGE SCALE GENOMIC DNA]</scope>
    <source>
        <strain evidence="3">TOA</strain>
    </source>
</reference>
<dbReference type="Proteomes" id="UP000029712">
    <property type="component" value="Chromosome"/>
</dbReference>
<organism evidence="2 3">
    <name type="scientific">Metamycoplasma hominis</name>
    <name type="common">Mycoplasma hominis</name>
    <dbReference type="NCBI Taxonomy" id="2098"/>
    <lineage>
        <taxon>Bacteria</taxon>
        <taxon>Bacillati</taxon>
        <taxon>Mycoplasmatota</taxon>
        <taxon>Mycoplasmoidales</taxon>
        <taxon>Metamycoplasmataceae</taxon>
        <taxon>Metamycoplasma</taxon>
    </lineage>
</organism>
<evidence type="ECO:0008006" key="4">
    <source>
        <dbReference type="Google" id="ProtNLM"/>
    </source>
</evidence>
<accession>A0A454C9Z1</accession>
<feature type="signal peptide" evidence="1">
    <location>
        <begin position="1"/>
        <end position="23"/>
    </location>
</feature>
<reference evidence="2 3" key="2">
    <citation type="submission" date="2018-10" db="EMBL/GenBank/DDBJ databases">
        <title>Detection and isolation of Mycoplasma hominis as a predominant microorganism from pelvic cavity of patient with salpingitis and tubo-ovarian abscess.</title>
        <authorList>
            <person name="Guschin A.E."/>
            <person name="Khayrullina G.A."/>
            <person name="Rakovskaya I.V."/>
            <person name="Shelenkov A.A."/>
            <person name="Shagin D.A."/>
        </authorList>
    </citation>
    <scope>NUCLEOTIDE SEQUENCE [LARGE SCALE GENOMIC DNA]</scope>
    <source>
        <strain evidence="3">TOA</strain>
    </source>
</reference>
<keyword evidence="1" id="KW-0732">Signal</keyword>
<feature type="chain" id="PRO_5019421201" description="Lipoprotein" evidence="1">
    <location>
        <begin position="24"/>
        <end position="199"/>
    </location>
</feature>
<evidence type="ECO:0000256" key="1">
    <source>
        <dbReference type="SAM" id="SignalP"/>
    </source>
</evidence>
<dbReference type="RefSeq" id="WP_036438934.1">
    <property type="nucleotide sequence ID" value="NZ_CP033021.1"/>
</dbReference>
<sequence length="199" mass="23186">MTKKHKRILFLSTLALPVALVPATMVSCSKKDIEEIKLDMITIAKNQMLNYLQKFESFFKNDDDPDVRNLEVEFNKIIISLKKMDITPDFNMDQFIQEMTKKFSAVANNFLNLKYNKAKLTSEYYISKVKAQLILEQFKNSGILPEKNEFAKILEQELSKVSDPTIKTSEEELKNSIKFLDDLNKKYNEILKKQVMISK</sequence>
<evidence type="ECO:0000313" key="2">
    <source>
        <dbReference type="EMBL" id="AYN65269.1"/>
    </source>
</evidence>
<protein>
    <recommendedName>
        <fullName evidence="4">Lipoprotein</fullName>
    </recommendedName>
</protein>
<evidence type="ECO:0000313" key="3">
    <source>
        <dbReference type="Proteomes" id="UP000029712"/>
    </source>
</evidence>
<dbReference type="EMBL" id="CP033021">
    <property type="protein sequence ID" value="AYN65269.1"/>
    <property type="molecule type" value="Genomic_DNA"/>
</dbReference>
<proteinExistence type="predicted"/>
<name>A0A454C9Z1_METHO</name>